<protein>
    <submittedName>
        <fullName evidence="7">MerR family transcriptional regulator</fullName>
    </submittedName>
</protein>
<proteinExistence type="predicted"/>
<dbReference type="Gene3D" id="1.10.1660.10">
    <property type="match status" value="1"/>
</dbReference>
<evidence type="ECO:0000256" key="1">
    <source>
        <dbReference type="ARBA" id="ARBA00022491"/>
    </source>
</evidence>
<dbReference type="Proteomes" id="UP000293583">
    <property type="component" value="Unassembled WGS sequence"/>
</dbReference>
<evidence type="ECO:0000313" key="8">
    <source>
        <dbReference type="Proteomes" id="UP000293583"/>
    </source>
</evidence>
<feature type="coiled-coil region" evidence="5">
    <location>
        <begin position="84"/>
        <end position="114"/>
    </location>
</feature>
<evidence type="ECO:0000313" key="7">
    <source>
        <dbReference type="EMBL" id="TBH75220.1"/>
    </source>
</evidence>
<organism evidence="7 8">
    <name type="scientific">Aquirufa antheringensis</name>
    <dbReference type="NCBI Taxonomy" id="2516559"/>
    <lineage>
        <taxon>Bacteria</taxon>
        <taxon>Pseudomonadati</taxon>
        <taxon>Bacteroidota</taxon>
        <taxon>Cytophagia</taxon>
        <taxon>Cytophagales</taxon>
        <taxon>Flectobacillaceae</taxon>
        <taxon>Aquirufa</taxon>
    </lineage>
</organism>
<gene>
    <name evidence="7" type="ORF">EWU20_01210</name>
</gene>
<name>A0A4Q9BG24_9BACT</name>
<dbReference type="RefSeq" id="WP_130922405.1">
    <property type="nucleotide sequence ID" value="NZ_JAANOM010000002.1"/>
</dbReference>
<dbReference type="GO" id="GO:0003677">
    <property type="term" value="F:DNA binding"/>
    <property type="evidence" value="ECO:0007669"/>
    <property type="project" value="UniProtKB-KW"/>
</dbReference>
<keyword evidence="5" id="KW-0175">Coiled coil</keyword>
<dbReference type="PANTHER" id="PTHR30204">
    <property type="entry name" value="REDOX-CYCLING DRUG-SENSING TRANSCRIPTIONAL ACTIVATOR SOXR"/>
    <property type="match status" value="1"/>
</dbReference>
<keyword evidence="3" id="KW-0238">DNA-binding</keyword>
<dbReference type="GO" id="GO:0003700">
    <property type="term" value="F:DNA-binding transcription factor activity"/>
    <property type="evidence" value="ECO:0007669"/>
    <property type="project" value="InterPro"/>
</dbReference>
<keyword evidence="4" id="KW-0804">Transcription</keyword>
<dbReference type="PROSITE" id="PS50937">
    <property type="entry name" value="HTH_MERR_2"/>
    <property type="match status" value="1"/>
</dbReference>
<dbReference type="OrthoDB" id="9791488at2"/>
<evidence type="ECO:0000259" key="6">
    <source>
        <dbReference type="PROSITE" id="PS50937"/>
    </source>
</evidence>
<evidence type="ECO:0000256" key="4">
    <source>
        <dbReference type="ARBA" id="ARBA00023163"/>
    </source>
</evidence>
<evidence type="ECO:0000256" key="3">
    <source>
        <dbReference type="ARBA" id="ARBA00023125"/>
    </source>
</evidence>
<dbReference type="SMART" id="SM00422">
    <property type="entry name" value="HTH_MERR"/>
    <property type="match status" value="1"/>
</dbReference>
<evidence type="ECO:0000256" key="2">
    <source>
        <dbReference type="ARBA" id="ARBA00023015"/>
    </source>
</evidence>
<dbReference type="InterPro" id="IPR009061">
    <property type="entry name" value="DNA-bd_dom_put_sf"/>
</dbReference>
<dbReference type="Pfam" id="PF13411">
    <property type="entry name" value="MerR_1"/>
    <property type="match status" value="1"/>
</dbReference>
<sequence>MLINELSKRTGLSAHTIRFYEKSGLIEGKQDDSVTSNNYFHYDEVSVEKLEFISDAKSVGFTIKEIGQIINAWYNNTYTKEQKLEILAEKLVSLEQKMKEIKEMKKLLLQFKDDVLNDRC</sequence>
<dbReference type="PANTHER" id="PTHR30204:SF69">
    <property type="entry name" value="MERR-FAMILY TRANSCRIPTIONAL REGULATOR"/>
    <property type="match status" value="1"/>
</dbReference>
<accession>A0A4Q9BG24</accession>
<keyword evidence="2" id="KW-0805">Transcription regulation</keyword>
<keyword evidence="8" id="KW-1185">Reference proteome</keyword>
<comment type="caution">
    <text evidence="7">The sequence shown here is derived from an EMBL/GenBank/DDBJ whole genome shotgun (WGS) entry which is preliminary data.</text>
</comment>
<dbReference type="InterPro" id="IPR000551">
    <property type="entry name" value="MerR-type_HTH_dom"/>
</dbReference>
<evidence type="ECO:0000256" key="5">
    <source>
        <dbReference type="SAM" id="Coils"/>
    </source>
</evidence>
<dbReference type="InterPro" id="IPR047057">
    <property type="entry name" value="MerR_fam"/>
</dbReference>
<dbReference type="EMBL" id="SEWY01000001">
    <property type="protein sequence ID" value="TBH75220.1"/>
    <property type="molecule type" value="Genomic_DNA"/>
</dbReference>
<dbReference type="SUPFAM" id="SSF46955">
    <property type="entry name" value="Putative DNA-binding domain"/>
    <property type="match status" value="1"/>
</dbReference>
<reference evidence="7 8" key="1">
    <citation type="submission" date="2019-02" db="EMBL/GenBank/DDBJ databases">
        <title>Genome of a new Bacteroidetes strain.</title>
        <authorList>
            <person name="Pitt A."/>
        </authorList>
    </citation>
    <scope>NUCLEOTIDE SEQUENCE [LARGE SCALE GENOMIC DNA]</scope>
    <source>
        <strain evidence="7 8">103A-SOEBACH</strain>
    </source>
</reference>
<feature type="domain" description="HTH merR-type" evidence="6">
    <location>
        <begin position="1"/>
        <end position="72"/>
    </location>
</feature>
<dbReference type="AlphaFoldDB" id="A0A4Q9BG24"/>
<keyword evidence="1" id="KW-0678">Repressor</keyword>